<name>A0A5M8NZ90_9BACT</name>
<evidence type="ECO:0000256" key="2">
    <source>
        <dbReference type="SAM" id="SignalP"/>
    </source>
</evidence>
<reference evidence="4 5" key="1">
    <citation type="submission" date="2019-03" db="EMBL/GenBank/DDBJ databases">
        <title>Single cell metagenomics reveals metabolic interactions within the superorganism composed of flagellate Streblomastix strix and complex community of Bacteroidetes bacteria on its surface.</title>
        <authorList>
            <person name="Treitli S.C."/>
            <person name="Kolisko M."/>
            <person name="Husnik F."/>
            <person name="Keeling P."/>
            <person name="Hampl V."/>
        </authorList>
    </citation>
    <scope>NUCLEOTIDE SEQUENCE [LARGE SCALE GENOMIC DNA]</scope>
    <source>
        <strain evidence="4">St1</strain>
    </source>
</reference>
<dbReference type="Gene3D" id="3.55.50.30">
    <property type="match status" value="1"/>
</dbReference>
<keyword evidence="1" id="KW-0813">Transport</keyword>
<dbReference type="Proteomes" id="UP000324575">
    <property type="component" value="Unassembled WGS sequence"/>
</dbReference>
<organism evidence="4 5">
    <name type="scientific">Candidatus Ordinivivax streblomastigis</name>
    <dbReference type="NCBI Taxonomy" id="2540710"/>
    <lineage>
        <taxon>Bacteria</taxon>
        <taxon>Pseudomonadati</taxon>
        <taxon>Bacteroidota</taxon>
        <taxon>Bacteroidia</taxon>
        <taxon>Bacteroidales</taxon>
        <taxon>Candidatus Ordinivivax</taxon>
    </lineage>
</organism>
<keyword evidence="1" id="KW-0812">Transmembrane</keyword>
<sequence>MKSFFRTVACLFLLTMQLFYTPPVYGQSIDKQINVGFRDQTLHDALSAVAKASGFSVNYTMDQVNPYKHITLAQQSRSVDETLDVILSSTNLAYQLRGKNILIITKNPTEQTSQSSNNQVNDIDDNYMSGVLAEVTVISTGYQNLKKEKMTGATVTISAEELSTRYNPNIVNNLEGRIAGLVNYNGKTTIRGTSSLYANNAPLAVVDGLPFEGGLSELNPYDIESVTVLKDAAATAIYGARASNGIIVVTTKQAKEKGKTTVDISGNITVYQKPDYKNYNYLTPAQQVDVESRYYDYYFNGGVIANPIPTVADYINKGNSITPVQYAYYQLAQGLISPSDLDNQLNQFRQNDFAQQFKDNALKNRILQQYNIAIRNRSDKFQSNLVLNFKTDNSGILYAKDNQFNVSYKGAYDVNKWLSVNFGSNVILDRTESSNSNFATSPFNVSPYLRLLDENGA</sequence>
<feature type="chain" id="PRO_5024325904" evidence="2">
    <location>
        <begin position="27"/>
        <end position="457"/>
    </location>
</feature>
<comment type="caution">
    <text evidence="4">The sequence shown here is derived from an EMBL/GenBank/DDBJ whole genome shotgun (WGS) entry which is preliminary data.</text>
</comment>
<protein>
    <submittedName>
        <fullName evidence="4">TonB-dependent receptor SusC</fullName>
    </submittedName>
</protein>
<dbReference type="Pfam" id="PF07715">
    <property type="entry name" value="Plug"/>
    <property type="match status" value="1"/>
</dbReference>
<evidence type="ECO:0000313" key="4">
    <source>
        <dbReference type="EMBL" id="KAA6301468.1"/>
    </source>
</evidence>
<keyword evidence="1" id="KW-0998">Cell outer membrane</keyword>
<feature type="signal peptide" evidence="2">
    <location>
        <begin position="1"/>
        <end position="26"/>
    </location>
</feature>
<comment type="similarity">
    <text evidence="1">Belongs to the TonB-dependent receptor family.</text>
</comment>
<comment type="subcellular location">
    <subcellularLocation>
        <location evidence="1">Cell outer membrane</location>
        <topology evidence="1">Multi-pass membrane protein</topology>
    </subcellularLocation>
</comment>
<dbReference type="InterPro" id="IPR039426">
    <property type="entry name" value="TonB-dep_rcpt-like"/>
</dbReference>
<dbReference type="AlphaFoldDB" id="A0A5M8NZ90"/>
<evidence type="ECO:0000259" key="3">
    <source>
        <dbReference type="Pfam" id="PF07715"/>
    </source>
</evidence>
<keyword evidence="4" id="KW-0675">Receptor</keyword>
<gene>
    <name evidence="4" type="ORF">EZS26_002342</name>
</gene>
<dbReference type="EMBL" id="SNRX01000018">
    <property type="protein sequence ID" value="KAA6301468.1"/>
    <property type="molecule type" value="Genomic_DNA"/>
</dbReference>
<evidence type="ECO:0000256" key="1">
    <source>
        <dbReference type="PROSITE-ProRule" id="PRU01360"/>
    </source>
</evidence>
<dbReference type="InterPro" id="IPR023997">
    <property type="entry name" value="TonB-dep_OMP_SusC/RagA_CS"/>
</dbReference>
<dbReference type="InterPro" id="IPR037066">
    <property type="entry name" value="Plug_dom_sf"/>
</dbReference>
<accession>A0A5M8NZ90</accession>
<keyword evidence="1" id="KW-1134">Transmembrane beta strand</keyword>
<keyword evidence="2" id="KW-0732">Signal</keyword>
<keyword evidence="1" id="KW-0472">Membrane</keyword>
<dbReference type="InterPro" id="IPR012910">
    <property type="entry name" value="Plug_dom"/>
</dbReference>
<proteinExistence type="inferred from homology"/>
<dbReference type="PROSITE" id="PS52016">
    <property type="entry name" value="TONB_DEPENDENT_REC_3"/>
    <property type="match status" value="1"/>
</dbReference>
<evidence type="ECO:0000313" key="5">
    <source>
        <dbReference type="Proteomes" id="UP000324575"/>
    </source>
</evidence>
<feature type="domain" description="TonB-dependent receptor plug" evidence="3">
    <location>
        <begin position="147"/>
        <end position="246"/>
    </location>
</feature>
<dbReference type="SUPFAM" id="SSF56935">
    <property type="entry name" value="Porins"/>
    <property type="match status" value="1"/>
</dbReference>
<dbReference type="NCBIfam" id="TIGR04057">
    <property type="entry name" value="SusC_RagA_signa"/>
    <property type="match status" value="1"/>
</dbReference>
<dbReference type="GO" id="GO:0009279">
    <property type="term" value="C:cell outer membrane"/>
    <property type="evidence" value="ECO:0007669"/>
    <property type="project" value="UniProtKB-SubCell"/>
</dbReference>
<dbReference type="Gene3D" id="2.170.130.10">
    <property type="entry name" value="TonB-dependent receptor, plug domain"/>
    <property type="match status" value="1"/>
</dbReference>